<reference evidence="1 2" key="1">
    <citation type="submission" date="2021-02" db="EMBL/GenBank/DDBJ databases">
        <title>FDA dAtabase for Regulatory Grade micrObial Sequences (FDA-ARGOS): Supporting development and validation of Infectious Disease Dx tests.</title>
        <authorList>
            <person name="Minogue T."/>
            <person name="Wolcott M."/>
            <person name="Wasieloski L."/>
            <person name="Aguilar W."/>
            <person name="Moore D."/>
            <person name="Jaissle J."/>
            <person name="Tallon L."/>
            <person name="Sadzewicz L."/>
            <person name="Zhao X."/>
            <person name="Boylan J."/>
            <person name="Ott S."/>
            <person name="Bowen H."/>
            <person name="Vavikolanu K."/>
            <person name="Mehta A."/>
            <person name="Aluvathingal J."/>
            <person name="Nadendla S."/>
            <person name="Yan Y."/>
            <person name="Sichtig H."/>
        </authorList>
    </citation>
    <scope>NUCLEOTIDE SEQUENCE [LARGE SCALE GENOMIC DNA]</scope>
    <source>
        <strain evidence="1 2">FDAARGOS_1272</strain>
    </source>
</reference>
<keyword evidence="2" id="KW-1185">Reference proteome</keyword>
<proteinExistence type="predicted"/>
<dbReference type="AlphaFoldDB" id="A0A892I679"/>
<dbReference type="Proteomes" id="UP000625568">
    <property type="component" value="Chromosome 1"/>
</dbReference>
<evidence type="ECO:0000313" key="2">
    <source>
        <dbReference type="Proteomes" id="UP000625568"/>
    </source>
</evidence>
<name>A0A892I679_9BURK</name>
<evidence type="ECO:0000313" key="1">
    <source>
        <dbReference type="EMBL" id="QRO77031.1"/>
    </source>
</evidence>
<accession>A0A892I679</accession>
<dbReference type="GeneID" id="93127814"/>
<evidence type="ECO:0008006" key="3">
    <source>
        <dbReference type="Google" id="ProtNLM"/>
    </source>
</evidence>
<sequence length="330" mass="33644">MGINNFKPFAAAGGANVMSQADYEALAALLTGFQSGTAQSQQLNKVWRQSSIMSAVLAQFIVDLTGQDAIDDGTTATLLANLKTAVQVQSAAVVGQARNLTMSVMSASSTATLTADEIIVGAALGGQKYVLKQFSKTINLASTGLGGMDTGSAPASGFVALYAIYNPATQTAALLATNAATKQGNVYGGANMPAGYTASALVAVWPTNASGQFAIGALNDRTFYMVRLAALNTAVSAPTLTPVNLAALVPVNAREVFGDISGATTGGTSATIQLAIGANSSNIGGINPTYSSVGQVYYKIPMVTPQTAWYIVSTTSGTVSFQINVAGYTF</sequence>
<protein>
    <recommendedName>
        <fullName evidence="3">Tail fiber protein</fullName>
    </recommendedName>
</protein>
<organism evidence="1 2">
    <name type="scientific">Burkholderia dolosa</name>
    <dbReference type="NCBI Taxonomy" id="152500"/>
    <lineage>
        <taxon>Bacteria</taxon>
        <taxon>Pseudomonadati</taxon>
        <taxon>Pseudomonadota</taxon>
        <taxon>Betaproteobacteria</taxon>
        <taxon>Burkholderiales</taxon>
        <taxon>Burkholderiaceae</taxon>
        <taxon>Burkholderia</taxon>
        <taxon>Burkholderia cepacia complex</taxon>
    </lineage>
</organism>
<dbReference type="EMBL" id="CP069482">
    <property type="protein sequence ID" value="QRO77031.1"/>
    <property type="molecule type" value="Genomic_DNA"/>
</dbReference>
<gene>
    <name evidence="1" type="ORF">I6K02_14230</name>
</gene>
<dbReference type="RefSeq" id="WP_045552437.1">
    <property type="nucleotide sequence ID" value="NZ_CABVPR010000006.1"/>
</dbReference>